<comment type="subcellular location">
    <subcellularLocation>
        <location evidence="1">Membrane</location>
        <topology evidence="1">Multi-pass membrane protein</topology>
    </subcellularLocation>
</comment>
<dbReference type="PROSITE" id="PS01206">
    <property type="entry name" value="ASC"/>
    <property type="match status" value="1"/>
</dbReference>
<dbReference type="Gene3D" id="1.10.287.770">
    <property type="entry name" value="YojJ-like"/>
    <property type="match status" value="1"/>
</dbReference>
<evidence type="ECO:0000256" key="4">
    <source>
        <dbReference type="ARBA" id="ARBA00022461"/>
    </source>
</evidence>
<evidence type="ECO:0000256" key="3">
    <source>
        <dbReference type="ARBA" id="ARBA00022448"/>
    </source>
</evidence>
<keyword evidence="11 12" id="KW-0407">Ion channel</keyword>
<evidence type="ECO:0000256" key="2">
    <source>
        <dbReference type="ARBA" id="ARBA00007193"/>
    </source>
</evidence>
<evidence type="ECO:0000256" key="1">
    <source>
        <dbReference type="ARBA" id="ARBA00004141"/>
    </source>
</evidence>
<dbReference type="InterPro" id="IPR020903">
    <property type="entry name" value="ENaC_CS"/>
</dbReference>
<evidence type="ECO:0000256" key="9">
    <source>
        <dbReference type="ARBA" id="ARBA00023136"/>
    </source>
</evidence>
<dbReference type="PANTHER" id="PTHR11690">
    <property type="entry name" value="AMILORIDE-SENSITIVE SODIUM CHANNEL-RELATED"/>
    <property type="match status" value="1"/>
</dbReference>
<protein>
    <recommendedName>
        <fullName evidence="16">Amiloride-sensitive sodium channel</fullName>
    </recommendedName>
</protein>
<dbReference type="GeneID" id="109433316"/>
<keyword evidence="5 12" id="KW-0812">Transmembrane</keyword>
<keyword evidence="10 12" id="KW-0739">Sodium transport</keyword>
<evidence type="ECO:0000256" key="11">
    <source>
        <dbReference type="ARBA" id="ARBA00023303"/>
    </source>
</evidence>
<dbReference type="PRINTS" id="PR01078">
    <property type="entry name" value="AMINACHANNEL"/>
</dbReference>
<keyword evidence="8 12" id="KW-0406">Ion transport</keyword>
<comment type="similarity">
    <text evidence="2 12">Belongs to the amiloride-sensitive sodium channel (TC 1.A.6) family.</text>
</comment>
<proteinExistence type="inferred from homology"/>
<reference evidence="15" key="1">
    <citation type="journal article" date="2015" name="Proc. Natl. Acad. Sci. U.S.A.">
        <title>Genome sequence of the Asian Tiger mosquito, Aedes albopictus, reveals insights into its biology, genetics, and evolution.</title>
        <authorList>
            <person name="Chen X.G."/>
            <person name="Jiang X."/>
            <person name="Gu J."/>
            <person name="Xu M."/>
            <person name="Wu Y."/>
            <person name="Deng Y."/>
            <person name="Zhang C."/>
            <person name="Bonizzoni M."/>
            <person name="Dermauw W."/>
            <person name="Vontas J."/>
            <person name="Armbruster P."/>
            <person name="Huang X."/>
            <person name="Yang Y."/>
            <person name="Zhang H."/>
            <person name="He W."/>
            <person name="Peng H."/>
            <person name="Liu Y."/>
            <person name="Wu K."/>
            <person name="Chen J."/>
            <person name="Lirakis M."/>
            <person name="Topalis P."/>
            <person name="Van Leeuwen T."/>
            <person name="Hall A.B."/>
            <person name="Jiang X."/>
            <person name="Thorpe C."/>
            <person name="Mueller R.L."/>
            <person name="Sun C."/>
            <person name="Waterhouse R.M."/>
            <person name="Yan G."/>
            <person name="Tu Z.J."/>
            <person name="Fang X."/>
            <person name="James A.A."/>
        </authorList>
    </citation>
    <scope>NUCLEOTIDE SEQUENCE [LARGE SCALE GENOMIC DNA]</scope>
    <source>
        <strain evidence="15">Foshan</strain>
    </source>
</reference>
<dbReference type="Pfam" id="PF00858">
    <property type="entry name" value="ASC"/>
    <property type="match status" value="1"/>
</dbReference>
<evidence type="ECO:0008006" key="16">
    <source>
        <dbReference type="Google" id="ProtNLM"/>
    </source>
</evidence>
<organism evidence="14 15">
    <name type="scientific">Aedes albopictus</name>
    <name type="common">Asian tiger mosquito</name>
    <name type="synonym">Stegomyia albopicta</name>
    <dbReference type="NCBI Taxonomy" id="7160"/>
    <lineage>
        <taxon>Eukaryota</taxon>
        <taxon>Metazoa</taxon>
        <taxon>Ecdysozoa</taxon>
        <taxon>Arthropoda</taxon>
        <taxon>Hexapoda</taxon>
        <taxon>Insecta</taxon>
        <taxon>Pterygota</taxon>
        <taxon>Neoptera</taxon>
        <taxon>Endopterygota</taxon>
        <taxon>Diptera</taxon>
        <taxon>Nematocera</taxon>
        <taxon>Culicoidea</taxon>
        <taxon>Culicidae</taxon>
        <taxon>Culicinae</taxon>
        <taxon>Aedini</taxon>
        <taxon>Aedes</taxon>
        <taxon>Stegomyia</taxon>
    </lineage>
</organism>
<evidence type="ECO:0000313" key="14">
    <source>
        <dbReference type="EnsemblMetazoa" id="AALFPA23_003600.P4063"/>
    </source>
</evidence>
<evidence type="ECO:0000256" key="6">
    <source>
        <dbReference type="ARBA" id="ARBA00022989"/>
    </source>
</evidence>
<keyword evidence="7" id="KW-0915">Sodium</keyword>
<evidence type="ECO:0000313" key="15">
    <source>
        <dbReference type="Proteomes" id="UP000069940"/>
    </source>
</evidence>
<keyword evidence="4 12" id="KW-0894">Sodium channel</keyword>
<keyword evidence="15" id="KW-1185">Reference proteome</keyword>
<dbReference type="EnsemblMetazoa" id="AALFPA23_003600.R4063">
    <property type="protein sequence ID" value="AALFPA23_003600.P4063"/>
    <property type="gene ID" value="AALFPA23_003600"/>
</dbReference>
<accession>A0ABM1XWU2</accession>
<feature type="transmembrane region" description="Helical" evidence="13">
    <location>
        <begin position="415"/>
        <end position="436"/>
    </location>
</feature>
<dbReference type="InterPro" id="IPR001873">
    <property type="entry name" value="ENaC"/>
</dbReference>
<evidence type="ECO:0000256" key="5">
    <source>
        <dbReference type="ARBA" id="ARBA00022692"/>
    </source>
</evidence>
<keyword evidence="3 12" id="KW-0813">Transport</keyword>
<name>A0ABM1XWU2_AEDAL</name>
<reference evidence="14" key="2">
    <citation type="submission" date="2025-05" db="UniProtKB">
        <authorList>
            <consortium name="EnsemblMetazoa"/>
        </authorList>
    </citation>
    <scope>IDENTIFICATION</scope>
    <source>
        <strain evidence="14">Foshan</strain>
    </source>
</reference>
<dbReference type="Proteomes" id="UP000069940">
    <property type="component" value="Unassembled WGS sequence"/>
</dbReference>
<sequence>MYRKWDTNPVTIVYGAELEPVSTIPFPAVTVCPLTKSRIEVFNLTQAIEALNQNISLDEGSDEKLRTLAHVCPFLNNWKEFQDSTTEDIVLNLRSVAHTLDSVMVYCWWRSSVVPCRSITMERLVDDGICYTFNSLALDEIYRVDQISPDFLNFSNIAPPTDWTRDYGYRPGAGVDAYPYRPLSNGLISGAILVAVVRQIDNEPLCSGSHTGFKLAVHPPDEVAFTEDRFYRLDTLTTLMLDLTPKVTKATETLRNLSPLRRNCYFSNERFLRFFKHYNQINCLAECVSNYTLAKCGCAKFSMPRSEDTKICDTSRIGCYRNAFLSLYALMVRASLANKKFHSCNCMPSCASVDYGVTISKDVFHFHDFPLRLEFASEGHDPSLVMVSFRDRHYASMLRRELVGINQVIAELGGLFALLLGASMLSLAEIVYYSCVRCLRREGPKRTKIKGANRLPSRGHRIQLRVDPWAQYRRHVMR</sequence>
<evidence type="ECO:0000256" key="7">
    <source>
        <dbReference type="ARBA" id="ARBA00023053"/>
    </source>
</evidence>
<dbReference type="Gene3D" id="1.10.287.820">
    <property type="entry name" value="Acid-sensing ion channel domain"/>
    <property type="match status" value="1"/>
</dbReference>
<dbReference type="RefSeq" id="XP_029721590.2">
    <property type="nucleotide sequence ID" value="XM_029865730.2"/>
</dbReference>
<evidence type="ECO:0000256" key="10">
    <source>
        <dbReference type="ARBA" id="ARBA00023201"/>
    </source>
</evidence>
<dbReference type="PANTHER" id="PTHR11690:SF288">
    <property type="entry name" value="AMILORIDE-SENSITIVE NA+ CHANNEL-RELATED"/>
    <property type="match status" value="1"/>
</dbReference>
<evidence type="ECO:0000256" key="13">
    <source>
        <dbReference type="SAM" id="Phobius"/>
    </source>
</evidence>
<keyword evidence="6 13" id="KW-1133">Transmembrane helix</keyword>
<evidence type="ECO:0000256" key="8">
    <source>
        <dbReference type="ARBA" id="ARBA00023065"/>
    </source>
</evidence>
<evidence type="ECO:0000256" key="12">
    <source>
        <dbReference type="RuleBase" id="RU000679"/>
    </source>
</evidence>
<keyword evidence="9 13" id="KW-0472">Membrane</keyword>